<keyword evidence="4 6" id="KW-1133">Transmembrane helix</keyword>
<evidence type="ECO:0000259" key="8">
    <source>
        <dbReference type="Pfam" id="PF22813"/>
    </source>
</evidence>
<dbReference type="EMBL" id="CP020814">
    <property type="protein sequence ID" value="ARK32566.1"/>
    <property type="molecule type" value="Genomic_DNA"/>
</dbReference>
<feature type="domain" description="TcaA 4th" evidence="10">
    <location>
        <begin position="254"/>
        <end position="320"/>
    </location>
</feature>
<evidence type="ECO:0000256" key="5">
    <source>
        <dbReference type="ARBA" id="ARBA00023136"/>
    </source>
</evidence>
<feature type="transmembrane region" description="Helical" evidence="6">
    <location>
        <begin position="51"/>
        <end position="70"/>
    </location>
</feature>
<dbReference type="InterPro" id="IPR054529">
    <property type="entry name" value="TcaA_2nd"/>
</dbReference>
<dbReference type="Pfam" id="PF25155">
    <property type="entry name" value="NTF2_YvbJ"/>
    <property type="match status" value="1"/>
</dbReference>
<protein>
    <submittedName>
        <fullName evidence="12">Membrane-associated protein TcaA</fullName>
    </submittedName>
</protein>
<evidence type="ECO:0000313" key="13">
    <source>
        <dbReference type="Proteomes" id="UP000193006"/>
    </source>
</evidence>
<evidence type="ECO:0000313" key="12">
    <source>
        <dbReference type="EMBL" id="ARK32566.1"/>
    </source>
</evidence>
<organism evidence="12 13">
    <name type="scientific">Halalkalibacter krulwichiae</name>
    <dbReference type="NCBI Taxonomy" id="199441"/>
    <lineage>
        <taxon>Bacteria</taxon>
        <taxon>Bacillati</taxon>
        <taxon>Bacillota</taxon>
        <taxon>Bacilli</taxon>
        <taxon>Bacillales</taxon>
        <taxon>Bacillaceae</taxon>
        <taxon>Halalkalibacter</taxon>
    </lineage>
</organism>
<keyword evidence="13" id="KW-1185">Reference proteome</keyword>
<gene>
    <name evidence="12" type="primary">tcaA</name>
    <name evidence="12" type="ORF">BkAM31D_23345</name>
</gene>
<dbReference type="InterPro" id="IPR054528">
    <property type="entry name" value="TcaA_5th"/>
</dbReference>
<dbReference type="STRING" id="199441.BkAM31D_23345"/>
<evidence type="ECO:0000256" key="4">
    <source>
        <dbReference type="ARBA" id="ARBA00022989"/>
    </source>
</evidence>
<dbReference type="PANTHER" id="PTHR40038">
    <property type="entry name" value="MEMBRANE-ASSOCIATED PROTEIN TCAA"/>
    <property type="match status" value="1"/>
</dbReference>
<dbReference type="InterPro" id="IPR026870">
    <property type="entry name" value="Zinc_ribbon_dom"/>
</dbReference>
<comment type="subcellular location">
    <subcellularLocation>
        <location evidence="1">Cell membrane</location>
        <topology evidence="1">Single-pass membrane protein</topology>
    </subcellularLocation>
</comment>
<name>A0A1X9MGL3_9BACI</name>
<dbReference type="Pfam" id="PF22820">
    <property type="entry name" value="TcaA_3rd_4th"/>
    <property type="match status" value="1"/>
</dbReference>
<accession>A0A1X9MGL3</accession>
<evidence type="ECO:0000256" key="6">
    <source>
        <dbReference type="SAM" id="Phobius"/>
    </source>
</evidence>
<evidence type="ECO:0000256" key="1">
    <source>
        <dbReference type="ARBA" id="ARBA00004162"/>
    </source>
</evidence>
<dbReference type="Pfam" id="PF13240">
    <property type="entry name" value="Zn_Ribbon_1"/>
    <property type="match status" value="1"/>
</dbReference>
<evidence type="ECO:0000259" key="9">
    <source>
        <dbReference type="Pfam" id="PF22819"/>
    </source>
</evidence>
<feature type="domain" description="Zinc-ribbon" evidence="7">
    <location>
        <begin position="3"/>
        <end position="25"/>
    </location>
</feature>
<dbReference type="InterPro" id="IPR056902">
    <property type="entry name" value="NTF2_YvbJ"/>
</dbReference>
<keyword evidence="5 6" id="KW-0472">Membrane</keyword>
<feature type="domain" description="TcaA second" evidence="8">
    <location>
        <begin position="76"/>
        <end position="177"/>
    </location>
</feature>
<sequence length="617" mass="70392">MKFCTNCGSKVEDQTPFCSECGAKVETVESPAKRQKQDLPTLASVSKKTKWLIASVVILLALGVGLYKFGESITDPNKQLQQFIAAIDDKDADTVFSLLQTADDSLPVTMKHIDDLLAYLEEDTKAKEELIEQLKQDVRTGGNFTTEENGEIIQSHRLITYEQRGKLYFLYDNFDFVLHPIALTVYTNEAGLTFLINGKEVSYTEIGDGYIDLGYRLPGRYDVTAVLSTDFLELDKELDVSHFNEEVVDFTIEVDYIMLDTTIDEATIYLNGTNTGETVEKGREQFGPVLTDGSMTLSLEKETPFGKVQSPDYQLVDDEVIVSFQLSNEQQTELIQVLSDHFTNWSKALIYRDSSYLKNYSDPLNTEFTTSIQNMRNTNSYYIAYIDQADFDLDSLIVTEENGRWVAYMTVQEKWQEGAAQSGSSNLQQLQYAYQYGFEYKDQKWKLFTRHNVSGLEGNRLETKTFDVQKQAEAVQNAEVFDVIKTVEVTDADFANFYANFIRLCTDAYNAGDYSMIAHLIDPESTQYQKDTANYIDYLQSRGIQEELLGNRVENVRKIGDNLYEMTTSEEFHIYYGDEGTAKYKAFVSVYQVRVTENGMKMKTMLETNTIVDEDLY</sequence>
<dbReference type="InterPro" id="IPR054530">
    <property type="entry name" value="TcaA_4th"/>
</dbReference>
<evidence type="ECO:0000259" key="11">
    <source>
        <dbReference type="Pfam" id="PF25155"/>
    </source>
</evidence>
<dbReference type="Pfam" id="PF22819">
    <property type="entry name" value="TcaA_5th"/>
    <property type="match status" value="1"/>
</dbReference>
<dbReference type="Pfam" id="PF22813">
    <property type="entry name" value="TcaA_2nd"/>
    <property type="match status" value="1"/>
</dbReference>
<dbReference type="Proteomes" id="UP000193006">
    <property type="component" value="Chromosome"/>
</dbReference>
<proteinExistence type="predicted"/>
<evidence type="ECO:0000259" key="10">
    <source>
        <dbReference type="Pfam" id="PF22820"/>
    </source>
</evidence>
<dbReference type="AlphaFoldDB" id="A0A1X9MGL3"/>
<reference evidence="12 13" key="1">
    <citation type="submission" date="2017-04" db="EMBL/GenBank/DDBJ databases">
        <title>Bacillus krulwichiae AM31D Genome sequencing and assembly.</title>
        <authorList>
            <person name="Krulwich T.A."/>
            <person name="Anastor L."/>
            <person name="Ehrlich R."/>
            <person name="Ehrlich G.D."/>
            <person name="Janto B."/>
        </authorList>
    </citation>
    <scope>NUCLEOTIDE SEQUENCE [LARGE SCALE GENOMIC DNA]</scope>
    <source>
        <strain evidence="12 13">AM31D</strain>
    </source>
</reference>
<feature type="domain" description="YvbJ-like NTF2-like" evidence="11">
    <location>
        <begin position="334"/>
        <end position="447"/>
    </location>
</feature>
<evidence type="ECO:0000256" key="2">
    <source>
        <dbReference type="ARBA" id="ARBA00022475"/>
    </source>
</evidence>
<evidence type="ECO:0000259" key="7">
    <source>
        <dbReference type="Pfam" id="PF13240"/>
    </source>
</evidence>
<dbReference type="PANTHER" id="PTHR40038:SF1">
    <property type="entry name" value="MEMBRANE-ASSOCIATED PROTEIN TCAA"/>
    <property type="match status" value="1"/>
</dbReference>
<evidence type="ECO:0000256" key="3">
    <source>
        <dbReference type="ARBA" id="ARBA00022692"/>
    </source>
</evidence>
<keyword evidence="2" id="KW-1003">Cell membrane</keyword>
<dbReference type="KEGG" id="bkw:BkAM31D_23345"/>
<feature type="domain" description="TcaA protein NTF2-like" evidence="9">
    <location>
        <begin position="491"/>
        <end position="605"/>
    </location>
</feature>
<dbReference type="RefSeq" id="WP_066158850.1">
    <property type="nucleotide sequence ID" value="NZ_CP020814.1"/>
</dbReference>
<dbReference type="GO" id="GO:0005886">
    <property type="term" value="C:plasma membrane"/>
    <property type="evidence" value="ECO:0007669"/>
    <property type="project" value="UniProtKB-SubCell"/>
</dbReference>
<keyword evidence="3 6" id="KW-0812">Transmembrane</keyword>